<evidence type="ECO:0000313" key="9">
    <source>
        <dbReference type="EMBL" id="MDR5896445.1"/>
    </source>
</evidence>
<evidence type="ECO:0000256" key="1">
    <source>
        <dbReference type="ARBA" id="ARBA00001936"/>
    </source>
</evidence>
<feature type="region of interest" description="Disordered" evidence="7">
    <location>
        <begin position="192"/>
        <end position="213"/>
    </location>
</feature>
<dbReference type="EC" id="3.6.1.55" evidence="9"/>
<keyword evidence="6" id="KW-0464">Manganese</keyword>
<comment type="caution">
    <text evidence="9">The sequence shown here is derived from an EMBL/GenBank/DDBJ whole genome shotgun (WGS) entry which is preliminary data.</text>
</comment>
<dbReference type="Gene3D" id="3.90.79.10">
    <property type="entry name" value="Nucleoside Triphosphate Pyrophosphohydrolase"/>
    <property type="match status" value="1"/>
</dbReference>
<dbReference type="InterPro" id="IPR045121">
    <property type="entry name" value="CoAse"/>
</dbReference>
<reference evidence="9 10" key="1">
    <citation type="submission" date="2023-04" db="EMBL/GenBank/DDBJ databases">
        <title>A long-awaited taxogenomic arrangement of the family Halomonadaceae.</title>
        <authorList>
            <person name="De La Haba R."/>
            <person name="Chuvochina M."/>
            <person name="Wittouck S."/>
            <person name="Arahal D.R."/>
            <person name="Sanchez-Porro C."/>
            <person name="Hugenholtz P."/>
            <person name="Ventosa A."/>
        </authorList>
    </citation>
    <scope>NUCLEOTIDE SEQUENCE [LARGE SCALE GENOMIC DNA]</scope>
    <source>
        <strain evidence="9 10">DSM 22428</strain>
    </source>
</reference>
<dbReference type="PANTHER" id="PTHR12992:SF11">
    <property type="entry name" value="MITOCHONDRIAL COENZYME A DIPHOSPHATASE NUDT8"/>
    <property type="match status" value="1"/>
</dbReference>
<dbReference type="PROSITE" id="PS00893">
    <property type="entry name" value="NUDIX_BOX"/>
    <property type="match status" value="1"/>
</dbReference>
<dbReference type="InterPro" id="IPR000086">
    <property type="entry name" value="NUDIX_hydrolase_dom"/>
</dbReference>
<dbReference type="InterPro" id="IPR020084">
    <property type="entry name" value="NUDIX_hydrolase_CS"/>
</dbReference>
<evidence type="ECO:0000256" key="3">
    <source>
        <dbReference type="ARBA" id="ARBA00022723"/>
    </source>
</evidence>
<dbReference type="SUPFAM" id="SSF55811">
    <property type="entry name" value="Nudix"/>
    <property type="match status" value="1"/>
</dbReference>
<evidence type="ECO:0000256" key="7">
    <source>
        <dbReference type="SAM" id="MobiDB-lite"/>
    </source>
</evidence>
<dbReference type="RefSeq" id="WP_251594068.1">
    <property type="nucleotide sequence ID" value="NZ_JAMLJI010000003.1"/>
</dbReference>
<evidence type="ECO:0000256" key="5">
    <source>
        <dbReference type="ARBA" id="ARBA00022842"/>
    </source>
</evidence>
<dbReference type="EMBL" id="JARWAO010000005">
    <property type="protein sequence ID" value="MDR5896445.1"/>
    <property type="molecule type" value="Genomic_DNA"/>
</dbReference>
<evidence type="ECO:0000259" key="8">
    <source>
        <dbReference type="PROSITE" id="PS51462"/>
    </source>
</evidence>
<gene>
    <name evidence="9" type="ORF">QC825_10210</name>
</gene>
<comment type="cofactor">
    <cofactor evidence="2">
        <name>Mg(2+)</name>
        <dbReference type="ChEBI" id="CHEBI:18420"/>
    </cofactor>
</comment>
<evidence type="ECO:0000256" key="4">
    <source>
        <dbReference type="ARBA" id="ARBA00022801"/>
    </source>
</evidence>
<evidence type="ECO:0000256" key="6">
    <source>
        <dbReference type="ARBA" id="ARBA00023211"/>
    </source>
</evidence>
<dbReference type="PROSITE" id="PS51462">
    <property type="entry name" value="NUDIX"/>
    <property type="match status" value="1"/>
</dbReference>
<dbReference type="InterPro" id="IPR015797">
    <property type="entry name" value="NUDIX_hydrolase-like_dom_sf"/>
</dbReference>
<sequence>MLKTLQQRLQAHTPLEINEPRPRAAVLIPICDEAPPRLLLTLRNARLSSHPGQVAFPGGKLDPGETLLECALRETEEEVGLHREHIEVLGRLSDCISVNGLIVTPFVARIPARPTLTLNPAEIERALYLPINRLIDDDRAYTDAIALDDSRTLFVPSYAVDGAHLWGLSAMMVVELLTIGFDAALSLDTPPKRGELRTRSARRPPPYSETPDD</sequence>
<keyword evidence="5" id="KW-0460">Magnesium</keyword>
<organism evidence="9 10">
    <name type="scientific">Larsenimonas suaedae</name>
    <dbReference type="NCBI Taxonomy" id="1851019"/>
    <lineage>
        <taxon>Bacteria</taxon>
        <taxon>Pseudomonadati</taxon>
        <taxon>Pseudomonadota</taxon>
        <taxon>Gammaproteobacteria</taxon>
        <taxon>Oceanospirillales</taxon>
        <taxon>Halomonadaceae</taxon>
        <taxon>Larsenimonas</taxon>
    </lineage>
</organism>
<dbReference type="GO" id="GO:0035539">
    <property type="term" value="F:8-oxo-7,8-dihydrodeoxyguanosine triphosphate pyrophosphatase activity"/>
    <property type="evidence" value="ECO:0007669"/>
    <property type="project" value="UniProtKB-EC"/>
</dbReference>
<keyword evidence="3" id="KW-0479">Metal-binding</keyword>
<keyword evidence="4 9" id="KW-0378">Hydrolase</keyword>
<evidence type="ECO:0000256" key="2">
    <source>
        <dbReference type="ARBA" id="ARBA00001946"/>
    </source>
</evidence>
<comment type="cofactor">
    <cofactor evidence="1">
        <name>Mn(2+)</name>
        <dbReference type="ChEBI" id="CHEBI:29035"/>
    </cofactor>
</comment>
<dbReference type="CDD" id="cd03426">
    <property type="entry name" value="NUDIX_CoAse_Nudt7"/>
    <property type="match status" value="1"/>
</dbReference>
<feature type="compositionally biased region" description="Pro residues" evidence="7">
    <location>
        <begin position="203"/>
        <end position="213"/>
    </location>
</feature>
<accession>A0ABU1GWL8</accession>
<dbReference type="PANTHER" id="PTHR12992">
    <property type="entry name" value="NUDIX HYDROLASE"/>
    <property type="match status" value="1"/>
</dbReference>
<feature type="domain" description="Nudix hydrolase" evidence="8">
    <location>
        <begin position="21"/>
        <end position="151"/>
    </location>
</feature>
<name>A0ABU1GWL8_9GAMM</name>
<dbReference type="Proteomes" id="UP001269375">
    <property type="component" value="Unassembled WGS sequence"/>
</dbReference>
<dbReference type="Pfam" id="PF00293">
    <property type="entry name" value="NUDIX"/>
    <property type="match status" value="1"/>
</dbReference>
<keyword evidence="10" id="KW-1185">Reference proteome</keyword>
<evidence type="ECO:0000313" key="10">
    <source>
        <dbReference type="Proteomes" id="UP001269375"/>
    </source>
</evidence>
<protein>
    <submittedName>
        <fullName evidence="9">CoA pyrophosphatase</fullName>
        <ecNumber evidence="9">3.6.1.55</ecNumber>
    </submittedName>
</protein>
<proteinExistence type="predicted"/>